<dbReference type="Gene3D" id="3.40.50.10810">
    <property type="entry name" value="Tandem AAA-ATPase domain"/>
    <property type="match status" value="1"/>
</dbReference>
<feature type="compositionally biased region" description="Gly residues" evidence="7">
    <location>
        <begin position="78"/>
        <end position="97"/>
    </location>
</feature>
<protein>
    <recommendedName>
        <fullName evidence="12">AP2/ERF domain-containing protein</fullName>
    </recommendedName>
</protein>
<dbReference type="InterPro" id="IPR013087">
    <property type="entry name" value="Znf_C2H2_type"/>
</dbReference>
<sequence>MTTGEEDGAPPERRRGFDGLLPPLLSAMEAMRNARLASLENAAGRQTPSFLKKDNTLPWFHAPAASIGNGGGGGGGGIAGVEGGGGGGGGEGRGGGASSPVAPTVATTVIPPDEMTVGRSIDGIRDLREDRIDSAATVAVGVRERAYEGDADGGVSGGDKDRSTPDDERGATMFDVNPRAGEKGVVGGDDEKRKKKKKRKRREGGGETAVDDNVDAAVVGTTKATQGSGDDAAAGVDPTTTAASPRRTPVDPSPLLPSSSSDVVGPTARVATRSPRAAADDYDAVSAAPSHPSSGDVIARATRLGHLVLDQSRGAARRGDQRREFRIDSALSRIDSIVGRRGPSDFGGGGGTAPKATNSSLATPAHALPPLAPKSFLNMDSDGPTRIENNACAYDAGSLASSAISPSKKPLEDSEWSESCLPRLLDVLSKGSGHAVVHDMRWSDRAIRVADLLRNMASSPLTSNRPPSTTREPYPNYGPHLIVTSSGEDFEKYAAVFDQLGCGLLESIFRKGNGHDSLAPASDNDASLRVLPYHGSKVERRQLRKHFVSLASSPESHFSFLGGLPGSPFHVILTTYSELMEDYPHFCQIPLQVVVLDDGMSFLGCSHSDPVGKIGISWNSFWSKLDFWAGRAGVADNGGKFYTPWDFSKDVAGVEADEKPKNSIISSPGERIKGGKFPMGLTARHRILLASNMHAKYRGQVYKAPVLGLLTFLAPQLADTIRDDWESSRVIRCKQSMAYIRSLIARLVIVYSGDSVVRGPNNWFEVSLKALVGELPQQSLPNYSAAEEDEGLEKLIESKKIVHSHKFAAAWFPPYSPIRKEVGRMSLDPILAELKRASATGFICEEICTASSLTIAGAGGCVAGLSAYRAAVRCGRSFGSESGLKQHIMSSHAPPGTWLCRSCGGDCGTSQARTQHERSCRVPRRVSVTSPLGGDVARCVAEGASKPSRGRKRKEMKFPVMKEVQSAADSKGSTRVSGYKGVWIMASGKYFVKVGGKPLLSDSSEIETTLLFDTAEAAAKKFDEVIIESGRDQVCDINYRSDGSRIIYEDGAHGEVNSTGKDAEGTGISGAVIATPDLSVINIKKLPPHVKPLLRDPNFTSRTGGNSKRYVYAYRGVCRQQRKGHDRWQSQISFNGQNHYLGTFDSEWDAAAVYAWAHLILYGEEATKKAQLEGEEAAAAFAQHEKDIAEGKIQPPSPKIVNKKKRGAPKKIKVEAAKDETTKDEKAKAETAKAKTAKVESAKVEVSTTGGHGRKNHVHKKSEIVVSERKVKAEMAEDSITTQDIIMPEGKCSIMASETLSVHASSKNPRPESAMEWSKLKTQCATMLSSGTKGTSKATILATRKDIADMSEKQLLQNVSGYISGNVLSVPKAFLQTSQRRDMSLKQLATRVSSTKSAEPMRPHHIAMLIGLQASDFGWEMKKFIDTCHGVGVHSSEALPIIINSQFGADGANRSFFAFVLSSSFTLGRACKHSRNKFLPSADINSTFGMPVGDLDCDVGGPDNSCSEMAAKIQYLPSKCGNFQLKVMNDDDIITLNGRRISTTTGPLPLRDRDVCSVGARVFVFVEEIAPHL</sequence>
<keyword evidence="11" id="KW-1185">Reference proteome</keyword>
<evidence type="ECO:0000259" key="9">
    <source>
        <dbReference type="PROSITE" id="PS51032"/>
    </source>
</evidence>
<dbReference type="SMART" id="SM00380">
    <property type="entry name" value="AP2"/>
    <property type="match status" value="1"/>
</dbReference>
<feature type="region of interest" description="Disordered" evidence="7">
    <location>
        <begin position="132"/>
        <end position="296"/>
    </location>
</feature>
<reference evidence="10 11" key="1">
    <citation type="submission" date="2024-10" db="EMBL/GenBank/DDBJ databases">
        <title>Updated reference genomes for cyclostephanoid diatoms.</title>
        <authorList>
            <person name="Roberts W.R."/>
            <person name="Alverson A.J."/>
        </authorList>
    </citation>
    <scope>NUCLEOTIDE SEQUENCE [LARGE SCALE GENOMIC DNA]</scope>
    <source>
        <strain evidence="10 11">AJA276-08</strain>
    </source>
</reference>
<keyword evidence="3" id="KW-0238">DNA-binding</keyword>
<evidence type="ECO:0000313" key="11">
    <source>
        <dbReference type="Proteomes" id="UP001530315"/>
    </source>
</evidence>
<evidence type="ECO:0000256" key="2">
    <source>
        <dbReference type="ARBA" id="ARBA00023015"/>
    </source>
</evidence>
<feature type="region of interest" description="Disordered" evidence="7">
    <location>
        <begin position="338"/>
        <end position="367"/>
    </location>
</feature>
<dbReference type="InterPro" id="IPR038718">
    <property type="entry name" value="SNF2-like_sf"/>
</dbReference>
<organism evidence="10 11">
    <name type="scientific">Stephanodiscus triporus</name>
    <dbReference type="NCBI Taxonomy" id="2934178"/>
    <lineage>
        <taxon>Eukaryota</taxon>
        <taxon>Sar</taxon>
        <taxon>Stramenopiles</taxon>
        <taxon>Ochrophyta</taxon>
        <taxon>Bacillariophyta</taxon>
        <taxon>Coscinodiscophyceae</taxon>
        <taxon>Thalassiosirophycidae</taxon>
        <taxon>Stephanodiscales</taxon>
        <taxon>Stephanodiscaceae</taxon>
        <taxon>Stephanodiscus</taxon>
    </lineage>
</organism>
<dbReference type="CDD" id="cd00060">
    <property type="entry name" value="FHA"/>
    <property type="match status" value="1"/>
</dbReference>
<feature type="compositionally biased region" description="Basic and acidic residues" evidence="7">
    <location>
        <begin position="158"/>
        <end position="170"/>
    </location>
</feature>
<keyword evidence="5" id="KW-0539">Nucleus</keyword>
<comment type="subcellular location">
    <subcellularLocation>
        <location evidence="1">Nucleus</location>
    </subcellularLocation>
</comment>
<comment type="caution">
    <text evidence="10">The sequence shown here is derived from an EMBL/GenBank/DDBJ whole genome shotgun (WGS) entry which is preliminary data.</text>
</comment>
<dbReference type="Gene3D" id="3.30.730.10">
    <property type="entry name" value="AP2/ERF domain"/>
    <property type="match status" value="1"/>
</dbReference>
<accession>A0ABD3MZS1</accession>
<gene>
    <name evidence="10" type="ORF">ACHAW5_010500</name>
</gene>
<feature type="region of interest" description="Disordered" evidence="7">
    <location>
        <begin position="78"/>
        <end position="117"/>
    </location>
</feature>
<dbReference type="InterPro" id="IPR036955">
    <property type="entry name" value="AP2/ERF_dom_sf"/>
</dbReference>
<keyword evidence="4" id="KW-0804">Transcription</keyword>
<dbReference type="GO" id="GO:0003677">
    <property type="term" value="F:DNA binding"/>
    <property type="evidence" value="ECO:0007669"/>
    <property type="project" value="UniProtKB-KW"/>
</dbReference>
<keyword evidence="2" id="KW-0805">Transcription regulation</keyword>
<evidence type="ECO:0000256" key="3">
    <source>
        <dbReference type="ARBA" id="ARBA00023125"/>
    </source>
</evidence>
<dbReference type="InterPro" id="IPR016177">
    <property type="entry name" value="DNA-bd_dom_sf"/>
</dbReference>
<proteinExistence type="predicted"/>
<name>A0ABD3MZS1_9STRA</name>
<keyword evidence="6" id="KW-0863">Zinc-finger</keyword>
<dbReference type="InterPro" id="IPR001471">
    <property type="entry name" value="AP2/ERF_dom"/>
</dbReference>
<keyword evidence="6" id="KW-0862">Zinc</keyword>
<evidence type="ECO:0008006" key="12">
    <source>
        <dbReference type="Google" id="ProtNLM"/>
    </source>
</evidence>
<evidence type="ECO:0000256" key="4">
    <source>
        <dbReference type="ARBA" id="ARBA00023163"/>
    </source>
</evidence>
<feature type="compositionally biased region" description="Basic residues" evidence="7">
    <location>
        <begin position="193"/>
        <end position="202"/>
    </location>
</feature>
<dbReference type="GO" id="GO:0008270">
    <property type="term" value="F:zinc ion binding"/>
    <property type="evidence" value="ECO:0007669"/>
    <property type="project" value="UniProtKB-KW"/>
</dbReference>
<evidence type="ECO:0000256" key="6">
    <source>
        <dbReference type="PROSITE-ProRule" id="PRU00042"/>
    </source>
</evidence>
<evidence type="ECO:0000256" key="5">
    <source>
        <dbReference type="ARBA" id="ARBA00023242"/>
    </source>
</evidence>
<feature type="region of interest" description="Disordered" evidence="7">
    <location>
        <begin position="1"/>
        <end position="20"/>
    </location>
</feature>
<dbReference type="EMBL" id="JALLAZ020001656">
    <property type="protein sequence ID" value="KAL3769381.1"/>
    <property type="molecule type" value="Genomic_DNA"/>
</dbReference>
<feature type="domain" description="C2H2-type" evidence="8">
    <location>
        <begin position="868"/>
        <end position="897"/>
    </location>
</feature>
<evidence type="ECO:0000259" key="8">
    <source>
        <dbReference type="PROSITE" id="PS50157"/>
    </source>
</evidence>
<dbReference type="SUPFAM" id="SSF54171">
    <property type="entry name" value="DNA-binding domain"/>
    <property type="match status" value="1"/>
</dbReference>
<keyword evidence="6" id="KW-0479">Metal-binding</keyword>
<evidence type="ECO:0000256" key="7">
    <source>
        <dbReference type="SAM" id="MobiDB-lite"/>
    </source>
</evidence>
<dbReference type="PROSITE" id="PS51032">
    <property type="entry name" value="AP2_ERF"/>
    <property type="match status" value="1"/>
</dbReference>
<evidence type="ECO:0000313" key="10">
    <source>
        <dbReference type="EMBL" id="KAL3769381.1"/>
    </source>
</evidence>
<evidence type="ECO:0000256" key="1">
    <source>
        <dbReference type="ARBA" id="ARBA00004123"/>
    </source>
</evidence>
<dbReference type="GO" id="GO:0005634">
    <property type="term" value="C:nucleus"/>
    <property type="evidence" value="ECO:0007669"/>
    <property type="project" value="UniProtKB-SubCell"/>
</dbReference>
<dbReference type="Proteomes" id="UP001530315">
    <property type="component" value="Unassembled WGS sequence"/>
</dbReference>
<dbReference type="PROSITE" id="PS50157">
    <property type="entry name" value="ZINC_FINGER_C2H2_2"/>
    <property type="match status" value="1"/>
</dbReference>
<feature type="domain" description="AP2/ERF" evidence="9">
    <location>
        <begin position="1113"/>
        <end position="1173"/>
    </location>
</feature>
<feature type="compositionally biased region" description="Low complexity" evidence="7">
    <location>
        <begin position="238"/>
        <end position="247"/>
    </location>
</feature>